<dbReference type="PANTHER" id="PTHR33048:SF47">
    <property type="entry name" value="INTEGRAL MEMBRANE PROTEIN-RELATED"/>
    <property type="match status" value="1"/>
</dbReference>
<feature type="domain" description="Rhodopsin" evidence="7">
    <location>
        <begin position="73"/>
        <end position="300"/>
    </location>
</feature>
<feature type="transmembrane region" description="Helical" evidence="6">
    <location>
        <begin position="154"/>
        <end position="178"/>
    </location>
</feature>
<dbReference type="InterPro" id="IPR052337">
    <property type="entry name" value="SAT4-like"/>
</dbReference>
<evidence type="ECO:0000256" key="3">
    <source>
        <dbReference type="ARBA" id="ARBA00022989"/>
    </source>
</evidence>
<accession>A0A8K0SDE7</accession>
<dbReference type="PANTHER" id="PTHR33048">
    <property type="entry name" value="PTH11-LIKE INTEGRAL MEMBRANE PROTEIN (AFU_ORTHOLOGUE AFUA_5G11245)"/>
    <property type="match status" value="1"/>
</dbReference>
<organism evidence="8 9">
    <name type="scientific">Stachybotrys elegans</name>
    <dbReference type="NCBI Taxonomy" id="80388"/>
    <lineage>
        <taxon>Eukaryota</taxon>
        <taxon>Fungi</taxon>
        <taxon>Dikarya</taxon>
        <taxon>Ascomycota</taxon>
        <taxon>Pezizomycotina</taxon>
        <taxon>Sordariomycetes</taxon>
        <taxon>Hypocreomycetidae</taxon>
        <taxon>Hypocreales</taxon>
        <taxon>Stachybotryaceae</taxon>
        <taxon>Stachybotrys</taxon>
    </lineage>
</organism>
<feature type="transmembrane region" description="Helical" evidence="6">
    <location>
        <begin position="198"/>
        <end position="225"/>
    </location>
</feature>
<dbReference type="AlphaFoldDB" id="A0A8K0SDE7"/>
<feature type="transmembrane region" description="Helical" evidence="6">
    <location>
        <begin position="271"/>
        <end position="297"/>
    </location>
</feature>
<dbReference type="EMBL" id="JAGPNK010000014">
    <property type="protein sequence ID" value="KAH7308970.1"/>
    <property type="molecule type" value="Genomic_DNA"/>
</dbReference>
<evidence type="ECO:0000256" key="1">
    <source>
        <dbReference type="ARBA" id="ARBA00004141"/>
    </source>
</evidence>
<keyword evidence="4 6" id="KW-0472">Membrane</keyword>
<keyword evidence="9" id="KW-1185">Reference proteome</keyword>
<evidence type="ECO:0000313" key="8">
    <source>
        <dbReference type="EMBL" id="KAH7308970.1"/>
    </source>
</evidence>
<feature type="transmembrane region" description="Helical" evidence="6">
    <location>
        <begin position="47"/>
        <end position="68"/>
    </location>
</feature>
<evidence type="ECO:0000256" key="4">
    <source>
        <dbReference type="ARBA" id="ARBA00023136"/>
    </source>
</evidence>
<feature type="transmembrane region" description="Helical" evidence="6">
    <location>
        <begin position="80"/>
        <end position="105"/>
    </location>
</feature>
<keyword evidence="3 6" id="KW-1133">Transmembrane helix</keyword>
<keyword evidence="2 6" id="KW-0812">Transmembrane</keyword>
<dbReference type="GO" id="GO:0016020">
    <property type="term" value="C:membrane"/>
    <property type="evidence" value="ECO:0007669"/>
    <property type="project" value="UniProtKB-SubCell"/>
</dbReference>
<evidence type="ECO:0000313" key="9">
    <source>
        <dbReference type="Proteomes" id="UP000813444"/>
    </source>
</evidence>
<gene>
    <name evidence="8" type="ORF">B0I35DRAFT_482719</name>
</gene>
<feature type="transmembrane region" description="Helical" evidence="6">
    <location>
        <begin position="237"/>
        <end position="259"/>
    </location>
</feature>
<evidence type="ECO:0000256" key="6">
    <source>
        <dbReference type="SAM" id="Phobius"/>
    </source>
</evidence>
<feature type="transmembrane region" description="Helical" evidence="6">
    <location>
        <begin position="117"/>
        <end position="133"/>
    </location>
</feature>
<proteinExistence type="inferred from homology"/>
<dbReference type="Proteomes" id="UP000813444">
    <property type="component" value="Unassembled WGS sequence"/>
</dbReference>
<comment type="subcellular location">
    <subcellularLocation>
        <location evidence="1">Membrane</location>
        <topology evidence="1">Multi-pass membrane protein</topology>
    </subcellularLocation>
</comment>
<evidence type="ECO:0000256" key="5">
    <source>
        <dbReference type="ARBA" id="ARBA00038359"/>
    </source>
</evidence>
<comment type="caution">
    <text evidence="8">The sequence shown here is derived from an EMBL/GenBank/DDBJ whole genome shotgun (WGS) entry which is preliminary data.</text>
</comment>
<sequence>MAEWTPPLNPTSIGELFPPGTDLCLTPLSRPPAGQDSNFNDRGLKNLAIAVAITVMAIMPFLTCVRVWGHIPKLPMSDIFVLTATLFIIAEAGLLISCIFSIFSARVEFPCLPDFEGLVYLGDLIYCFANYFAKTATLMLLHQLFTVSTVTRRAIRAGMVFAFAFYATGIAMSSYCYLPHPGQTWDQVILRMMGNRMIRGWAVAQASVNIAFDLYLLILPLPIIYKLNLPWKGKLKITSVFLIAALGVAASVISLVFRIESLLEPNRIPAMFIGVMMLCNLFEMAAAVVICTTPAFAQFIRINVIGSRLVRSLRSMRTAGDSGGGSTLGAELQQYPNRLRPKKETMKVERQGWMGDYDDGEASDRCLVNGDSSVNVGLEVAEQVVIREERIRI</sequence>
<comment type="similarity">
    <text evidence="5">Belongs to the SAT4 family.</text>
</comment>
<dbReference type="Pfam" id="PF20684">
    <property type="entry name" value="Fung_rhodopsin"/>
    <property type="match status" value="1"/>
</dbReference>
<protein>
    <recommendedName>
        <fullName evidence="7">Rhodopsin domain-containing protein</fullName>
    </recommendedName>
</protein>
<dbReference type="InterPro" id="IPR049326">
    <property type="entry name" value="Rhodopsin_dom_fungi"/>
</dbReference>
<evidence type="ECO:0000259" key="7">
    <source>
        <dbReference type="Pfam" id="PF20684"/>
    </source>
</evidence>
<name>A0A8K0SDE7_9HYPO</name>
<reference evidence="8" key="1">
    <citation type="journal article" date="2021" name="Nat. Commun.">
        <title>Genetic determinants of endophytism in the Arabidopsis root mycobiome.</title>
        <authorList>
            <person name="Mesny F."/>
            <person name="Miyauchi S."/>
            <person name="Thiergart T."/>
            <person name="Pickel B."/>
            <person name="Atanasova L."/>
            <person name="Karlsson M."/>
            <person name="Huettel B."/>
            <person name="Barry K.W."/>
            <person name="Haridas S."/>
            <person name="Chen C."/>
            <person name="Bauer D."/>
            <person name="Andreopoulos W."/>
            <person name="Pangilinan J."/>
            <person name="LaButti K."/>
            <person name="Riley R."/>
            <person name="Lipzen A."/>
            <person name="Clum A."/>
            <person name="Drula E."/>
            <person name="Henrissat B."/>
            <person name="Kohler A."/>
            <person name="Grigoriev I.V."/>
            <person name="Martin F.M."/>
            <person name="Hacquard S."/>
        </authorList>
    </citation>
    <scope>NUCLEOTIDE SEQUENCE</scope>
    <source>
        <strain evidence="8">MPI-CAGE-CH-0235</strain>
    </source>
</reference>
<evidence type="ECO:0000256" key="2">
    <source>
        <dbReference type="ARBA" id="ARBA00022692"/>
    </source>
</evidence>